<dbReference type="NCBIfam" id="NF003740">
    <property type="entry name" value="PRK05337.1"/>
    <property type="match status" value="1"/>
</dbReference>
<dbReference type="GO" id="GO:0005975">
    <property type="term" value="P:carbohydrate metabolic process"/>
    <property type="evidence" value="ECO:0007669"/>
    <property type="project" value="InterPro"/>
</dbReference>
<evidence type="ECO:0000313" key="8">
    <source>
        <dbReference type="Proteomes" id="UP000189670"/>
    </source>
</evidence>
<protein>
    <recommendedName>
        <fullName evidence="3">beta-N-acetylhexosaminidase</fullName>
        <ecNumber evidence="3">3.2.1.52</ecNumber>
    </recommendedName>
</protein>
<evidence type="ECO:0000259" key="6">
    <source>
        <dbReference type="Pfam" id="PF00933"/>
    </source>
</evidence>
<keyword evidence="5" id="KW-0326">Glycosidase</keyword>
<reference evidence="8" key="1">
    <citation type="submission" date="2012-11" db="EMBL/GenBank/DDBJ databases">
        <authorList>
            <person name="Lucero-Rivera Y.E."/>
            <person name="Tovar-Ramirez D."/>
        </authorList>
    </citation>
    <scope>NUCLEOTIDE SEQUENCE [LARGE SCALE GENOMIC DNA]</scope>
    <source>
        <strain evidence="8">Araruama</strain>
    </source>
</reference>
<name>A0A1V1PEA3_9BACT</name>
<comment type="similarity">
    <text evidence="2">Belongs to the glycosyl hydrolase 3 family.</text>
</comment>
<evidence type="ECO:0000256" key="3">
    <source>
        <dbReference type="ARBA" id="ARBA00012663"/>
    </source>
</evidence>
<comment type="catalytic activity">
    <reaction evidence="1">
        <text>Hydrolysis of terminal non-reducing N-acetyl-D-hexosamine residues in N-acetyl-beta-D-hexosaminides.</text>
        <dbReference type="EC" id="3.2.1.52"/>
    </reaction>
</comment>
<dbReference type="EMBL" id="ATBP01000079">
    <property type="protein sequence ID" value="ETR73211.1"/>
    <property type="molecule type" value="Genomic_DNA"/>
</dbReference>
<comment type="caution">
    <text evidence="7">The sequence shown here is derived from an EMBL/GenBank/DDBJ whole genome shotgun (WGS) entry which is preliminary data.</text>
</comment>
<evidence type="ECO:0000256" key="4">
    <source>
        <dbReference type="ARBA" id="ARBA00022801"/>
    </source>
</evidence>
<evidence type="ECO:0000256" key="1">
    <source>
        <dbReference type="ARBA" id="ARBA00001231"/>
    </source>
</evidence>
<proteinExistence type="inferred from homology"/>
<feature type="domain" description="Glycoside hydrolase family 3 N-terminal" evidence="6">
    <location>
        <begin position="16"/>
        <end position="317"/>
    </location>
</feature>
<evidence type="ECO:0000313" key="7">
    <source>
        <dbReference type="EMBL" id="ETR73211.1"/>
    </source>
</evidence>
<dbReference type="SUPFAM" id="SSF51445">
    <property type="entry name" value="(Trans)glycosidases"/>
    <property type="match status" value="1"/>
</dbReference>
<dbReference type="InterPro" id="IPR050226">
    <property type="entry name" value="NagZ_Beta-hexosaminidase"/>
</dbReference>
<dbReference type="Gene3D" id="3.20.20.300">
    <property type="entry name" value="Glycoside hydrolase, family 3, N-terminal domain"/>
    <property type="match status" value="1"/>
</dbReference>
<evidence type="ECO:0000256" key="5">
    <source>
        <dbReference type="ARBA" id="ARBA00023295"/>
    </source>
</evidence>
<dbReference type="Proteomes" id="UP000189670">
    <property type="component" value="Unassembled WGS sequence"/>
</dbReference>
<dbReference type="InterPro" id="IPR017853">
    <property type="entry name" value="GH"/>
</dbReference>
<dbReference type="GO" id="GO:0004563">
    <property type="term" value="F:beta-N-acetylhexosaminidase activity"/>
    <property type="evidence" value="ECO:0007669"/>
    <property type="project" value="UniProtKB-EC"/>
</dbReference>
<dbReference type="AlphaFoldDB" id="A0A1V1PEA3"/>
<dbReference type="EC" id="3.2.1.52" evidence="3"/>
<gene>
    <name evidence="7" type="ORF">OMM_01124</name>
</gene>
<dbReference type="PANTHER" id="PTHR30480">
    <property type="entry name" value="BETA-HEXOSAMINIDASE-RELATED"/>
    <property type="match status" value="1"/>
</dbReference>
<sequence length="477" mass="53107">MVGIPGHAPDPIIERRMTQQKIAAYILFRKNTPNVSITQSLTHQLQIMAEKAGIAPLLIAIDQEHGRVIRIDKGITRFPAAYGLGRIGNPGYVFNACKIAGQELRALGINVNFAPVADINTNPENPIIGTRSYGENPFKVAQLVKQAILGYQSAGIICSAKHFPGHGDVETDSHLALPVSTKTIKDLHETELKPFKSAISVKVPVIMTAHIMFPQIDSEWPATLSPILLTELLRNELQYDGVIISDDLEMKALNQSGPITDLSVKMILAGCDMLIISQNLTCDISIDAIFQALLNAVQDNIISESRLNQSVERILKLKQKVQQKLSPDIINHPDHAAVSEKMMREIFLENPHSRHFPVDTQPERLLIISDNSEILNICPGIKTNRLLLTPDQSLKTYQSTIAEMDEIFIFLSRISYLPALESLQFTKNQNIRFFSLNNPYIQSKIQLPLTSYINLYAECLPLATFNGLIFANFDANK</sequence>
<dbReference type="Pfam" id="PF00933">
    <property type="entry name" value="Glyco_hydro_3"/>
    <property type="match status" value="1"/>
</dbReference>
<dbReference type="GO" id="GO:0009254">
    <property type="term" value="P:peptidoglycan turnover"/>
    <property type="evidence" value="ECO:0007669"/>
    <property type="project" value="TreeGrafter"/>
</dbReference>
<evidence type="ECO:0000256" key="2">
    <source>
        <dbReference type="ARBA" id="ARBA00005336"/>
    </source>
</evidence>
<dbReference type="PANTHER" id="PTHR30480:SF13">
    <property type="entry name" value="BETA-HEXOSAMINIDASE"/>
    <property type="match status" value="1"/>
</dbReference>
<organism evidence="7 8">
    <name type="scientific">Candidatus Magnetoglobus multicellularis str. Araruama</name>
    <dbReference type="NCBI Taxonomy" id="890399"/>
    <lineage>
        <taxon>Bacteria</taxon>
        <taxon>Pseudomonadati</taxon>
        <taxon>Thermodesulfobacteriota</taxon>
        <taxon>Desulfobacteria</taxon>
        <taxon>Desulfobacterales</taxon>
        <taxon>Desulfobacteraceae</taxon>
        <taxon>Candidatus Magnetoglobus</taxon>
    </lineage>
</organism>
<dbReference type="InterPro" id="IPR001764">
    <property type="entry name" value="Glyco_hydro_3_N"/>
</dbReference>
<dbReference type="InterPro" id="IPR036962">
    <property type="entry name" value="Glyco_hydro_3_N_sf"/>
</dbReference>
<accession>A0A1V1PEA3</accession>
<keyword evidence="4" id="KW-0378">Hydrolase</keyword>